<keyword evidence="2" id="KW-1185">Reference proteome</keyword>
<organism evidence="1 2">
    <name type="scientific">Diachasma alloeum</name>
    <dbReference type="NCBI Taxonomy" id="454923"/>
    <lineage>
        <taxon>Eukaryota</taxon>
        <taxon>Metazoa</taxon>
        <taxon>Ecdysozoa</taxon>
        <taxon>Arthropoda</taxon>
        <taxon>Hexapoda</taxon>
        <taxon>Insecta</taxon>
        <taxon>Pterygota</taxon>
        <taxon>Neoptera</taxon>
        <taxon>Endopterygota</taxon>
        <taxon>Hymenoptera</taxon>
        <taxon>Apocrita</taxon>
        <taxon>Ichneumonoidea</taxon>
        <taxon>Braconidae</taxon>
        <taxon>Opiinae</taxon>
        <taxon>Diachasma</taxon>
    </lineage>
</organism>
<gene>
    <name evidence="1" type="primary">Obp17</name>
    <name evidence="1" type="ORF">DALL_DALL000300</name>
</gene>
<protein>
    <submittedName>
        <fullName evidence="1">Odorant binding protein</fullName>
    </submittedName>
</protein>
<dbReference type="EMBL" id="ML158702">
    <property type="protein sequence ID" value="THK33112.1"/>
    <property type="molecule type" value="Genomic_DNA"/>
</dbReference>
<sequence>MWQRGRSSTITCQRV</sequence>
<dbReference type="Proteomes" id="UP000297026">
    <property type="component" value="Unassembled WGS sequence"/>
</dbReference>
<reference evidence="1" key="1">
    <citation type="submission" date="2019-02" db="EMBL/GenBank/DDBJ databases">
        <title>Genome of the parasitoid wasp Diachasma alloeum, an emerging model for ecological speciation and transitions to asexual reproduction.</title>
        <authorList>
            <person name="Robertson H.M."/>
            <person name="Walden K.K."/>
            <person name="Tvedte E.S."/>
            <person name="Hood G.R."/>
            <person name="Feder J.L."/>
            <person name="Forbes A.A."/>
            <person name="Logsdon J.M."/>
            <person name="Mcelroy K.E."/>
        </authorList>
    </citation>
    <scope>NUCLEOTIDE SEQUENCE [LARGE SCALE GENOMIC DNA]</scope>
    <source>
        <strain evidence="1">Michigan</strain>
    </source>
</reference>
<evidence type="ECO:0000313" key="1">
    <source>
        <dbReference type="EMBL" id="THK33112.1"/>
    </source>
</evidence>
<name>A0A4E0RK38_9HYME</name>
<proteinExistence type="predicted"/>
<evidence type="ECO:0000313" key="2">
    <source>
        <dbReference type="Proteomes" id="UP000297026"/>
    </source>
</evidence>
<accession>A0A4E0RK38</accession>